<dbReference type="InterPro" id="IPR001810">
    <property type="entry name" value="F-box_dom"/>
</dbReference>
<evidence type="ECO:0000313" key="3">
    <source>
        <dbReference type="Proteomes" id="UP001054252"/>
    </source>
</evidence>
<evidence type="ECO:0000313" key="2">
    <source>
        <dbReference type="EMBL" id="GKV11451.1"/>
    </source>
</evidence>
<protein>
    <recommendedName>
        <fullName evidence="1">F-box domain-containing protein</fullName>
    </recommendedName>
</protein>
<organism evidence="2 3">
    <name type="scientific">Rubroshorea leprosula</name>
    <dbReference type="NCBI Taxonomy" id="152421"/>
    <lineage>
        <taxon>Eukaryota</taxon>
        <taxon>Viridiplantae</taxon>
        <taxon>Streptophyta</taxon>
        <taxon>Embryophyta</taxon>
        <taxon>Tracheophyta</taxon>
        <taxon>Spermatophyta</taxon>
        <taxon>Magnoliopsida</taxon>
        <taxon>eudicotyledons</taxon>
        <taxon>Gunneridae</taxon>
        <taxon>Pentapetalae</taxon>
        <taxon>rosids</taxon>
        <taxon>malvids</taxon>
        <taxon>Malvales</taxon>
        <taxon>Dipterocarpaceae</taxon>
        <taxon>Rubroshorea</taxon>
    </lineage>
</organism>
<dbReference type="AlphaFoldDB" id="A0AAV5JFD9"/>
<reference evidence="2 3" key="1">
    <citation type="journal article" date="2021" name="Commun. Biol.">
        <title>The genome of Shorea leprosula (Dipterocarpaceae) highlights the ecological relevance of drought in aseasonal tropical rainforests.</title>
        <authorList>
            <person name="Ng K.K.S."/>
            <person name="Kobayashi M.J."/>
            <person name="Fawcett J.A."/>
            <person name="Hatakeyama M."/>
            <person name="Paape T."/>
            <person name="Ng C.H."/>
            <person name="Ang C.C."/>
            <person name="Tnah L.H."/>
            <person name="Lee C.T."/>
            <person name="Nishiyama T."/>
            <person name="Sese J."/>
            <person name="O'Brien M.J."/>
            <person name="Copetti D."/>
            <person name="Mohd Noor M.I."/>
            <person name="Ong R.C."/>
            <person name="Putra M."/>
            <person name="Sireger I.Z."/>
            <person name="Indrioko S."/>
            <person name="Kosugi Y."/>
            <person name="Izuno A."/>
            <person name="Isagi Y."/>
            <person name="Lee S.L."/>
            <person name="Shimizu K.K."/>
        </authorList>
    </citation>
    <scope>NUCLEOTIDE SEQUENCE [LARGE SCALE GENOMIC DNA]</scope>
    <source>
        <strain evidence="2">214</strain>
    </source>
</reference>
<proteinExistence type="predicted"/>
<feature type="domain" description="F-box" evidence="1">
    <location>
        <begin position="17"/>
        <end position="44"/>
    </location>
</feature>
<name>A0AAV5JFD9_9ROSI</name>
<comment type="caution">
    <text evidence="2">The sequence shown here is derived from an EMBL/GenBank/DDBJ whole genome shotgun (WGS) entry which is preliminary data.</text>
</comment>
<evidence type="ECO:0000259" key="1">
    <source>
        <dbReference type="Pfam" id="PF00646"/>
    </source>
</evidence>
<gene>
    <name evidence="2" type="ORF">SLEP1_g22711</name>
</gene>
<dbReference type="Proteomes" id="UP001054252">
    <property type="component" value="Unassembled WGS sequence"/>
</dbReference>
<sequence>MALLLPHVRGEETGFVNLDENLLFEVLKHVDARTLGMAACVSKSEEGE</sequence>
<dbReference type="InterPro" id="IPR036047">
    <property type="entry name" value="F-box-like_dom_sf"/>
</dbReference>
<keyword evidence="3" id="KW-1185">Reference proteome</keyword>
<accession>A0AAV5JFD9</accession>
<dbReference type="SUPFAM" id="SSF81383">
    <property type="entry name" value="F-box domain"/>
    <property type="match status" value="1"/>
</dbReference>
<dbReference type="Pfam" id="PF00646">
    <property type="entry name" value="F-box"/>
    <property type="match status" value="1"/>
</dbReference>
<dbReference type="EMBL" id="BPVZ01000034">
    <property type="protein sequence ID" value="GKV11451.1"/>
    <property type="molecule type" value="Genomic_DNA"/>
</dbReference>